<organism evidence="2 3">
    <name type="scientific">Rhizophagus irregularis</name>
    <dbReference type="NCBI Taxonomy" id="588596"/>
    <lineage>
        <taxon>Eukaryota</taxon>
        <taxon>Fungi</taxon>
        <taxon>Fungi incertae sedis</taxon>
        <taxon>Mucoromycota</taxon>
        <taxon>Glomeromycotina</taxon>
        <taxon>Glomeromycetes</taxon>
        <taxon>Glomerales</taxon>
        <taxon>Glomeraceae</taxon>
        <taxon>Rhizophagus</taxon>
    </lineage>
</organism>
<keyword evidence="1" id="KW-0812">Transmembrane</keyword>
<gene>
    <name evidence="2" type="ORF">RhiirA1_463147</name>
</gene>
<dbReference type="EMBL" id="LLXH01000688">
    <property type="protein sequence ID" value="PKC63913.1"/>
    <property type="molecule type" value="Genomic_DNA"/>
</dbReference>
<feature type="transmembrane region" description="Helical" evidence="1">
    <location>
        <begin position="247"/>
        <end position="272"/>
    </location>
</feature>
<keyword evidence="1" id="KW-1133">Transmembrane helix</keyword>
<feature type="transmembrane region" description="Helical" evidence="1">
    <location>
        <begin position="169"/>
        <end position="193"/>
    </location>
</feature>
<proteinExistence type="predicted"/>
<dbReference type="VEuPathDB" id="FungiDB:RhiirFUN_002614"/>
<reference evidence="2 3" key="2">
    <citation type="submission" date="2017-10" db="EMBL/GenBank/DDBJ databases">
        <title>Genome analyses suggest a sexual origin of heterokaryosis in a supposedly ancient asexual fungus.</title>
        <authorList>
            <person name="Corradi N."/>
            <person name="Sedzielewska K."/>
            <person name="Noel J."/>
            <person name="Charron P."/>
            <person name="Farinelli L."/>
            <person name="Marton T."/>
            <person name="Kruger M."/>
            <person name="Pelin A."/>
            <person name="Brachmann A."/>
            <person name="Corradi N."/>
        </authorList>
    </citation>
    <scope>NUCLEOTIDE SEQUENCE [LARGE SCALE GENOMIC DNA]</scope>
    <source>
        <strain evidence="2 3">A1</strain>
    </source>
</reference>
<keyword evidence="1" id="KW-0472">Membrane</keyword>
<dbReference type="AlphaFoldDB" id="A0A2N0RKT1"/>
<reference evidence="2 3" key="1">
    <citation type="submission" date="2017-10" db="EMBL/GenBank/DDBJ databases">
        <title>Extensive intraspecific genome diversity in a model arbuscular mycorrhizal fungus.</title>
        <authorList>
            <person name="Chen E.C.H."/>
            <person name="Morin E."/>
            <person name="Baudet D."/>
            <person name="Noel J."/>
            <person name="Ndikumana S."/>
            <person name="Charron P."/>
            <person name="St-Onge C."/>
            <person name="Giorgi J."/>
            <person name="Grigoriev I.V."/>
            <person name="Roux C."/>
            <person name="Martin F.M."/>
            <person name="Corradi N."/>
        </authorList>
    </citation>
    <scope>NUCLEOTIDE SEQUENCE [LARGE SCALE GENOMIC DNA]</scope>
    <source>
        <strain evidence="2 3">A1</strain>
    </source>
</reference>
<evidence type="ECO:0000313" key="3">
    <source>
        <dbReference type="Proteomes" id="UP000232688"/>
    </source>
</evidence>
<dbReference type="Proteomes" id="UP000232688">
    <property type="component" value="Unassembled WGS sequence"/>
</dbReference>
<comment type="caution">
    <text evidence="2">The sequence shown here is derived from an EMBL/GenBank/DDBJ whole genome shotgun (WGS) entry which is preliminary data.</text>
</comment>
<dbReference type="SUPFAM" id="SSF52047">
    <property type="entry name" value="RNI-like"/>
    <property type="match status" value="1"/>
</dbReference>
<name>A0A2N0RKT1_9GLOM</name>
<dbReference type="VEuPathDB" id="FungiDB:RhiirFUN_021497"/>
<feature type="transmembrane region" description="Helical" evidence="1">
    <location>
        <begin position="205"/>
        <end position="226"/>
    </location>
</feature>
<evidence type="ECO:0000256" key="1">
    <source>
        <dbReference type="SAM" id="Phobius"/>
    </source>
</evidence>
<dbReference type="VEuPathDB" id="FungiDB:RhiirA1_463147"/>
<evidence type="ECO:0000313" key="2">
    <source>
        <dbReference type="EMBL" id="PKC63913.1"/>
    </source>
</evidence>
<protein>
    <submittedName>
        <fullName evidence="2">Uncharacterized protein</fullName>
    </submittedName>
</protein>
<dbReference type="VEuPathDB" id="FungiDB:FUN_002538"/>
<sequence>MEKCEKFFGVESKKKNTKDTGLLHRPQNNKYPYYDDLKYNLDMYLRSTNDDLALKFCQDQDAVMLAYLLEYYSRSYMECSWMINVTKILPELSADHMESLYYLYFNKSHFGKMKYNFPIRRDEELPNIYIVPNFTTYAERIEGKICKDIIFDNPFIEAVMTLRWRQAKIYWMIPLIFYIIYIFLFSFLSQLYLSDNDDENKHNSTFMTVVGIFYYVGIYLLIVEFMQMRNYKLNTSFNEINEINNQGIVILLTVTTLLLWIEMGAILSAYYWNTINLSGYNYCPLNDTFNKAKEDGNLGLLTFGAELIDEYKRLDNSFFRKLLHSNNCLNDILEYFNDDKNTLYSCLLVNQLCCEIAVRILWRNVCKFCKFYFYDKSCDISTSIITSLIGCLPKESKNLLNKNGINITIIVQKPPLFNYASFCKVISLYEINSMIQHLLRKKPSTILESSENGKYLLLQEILKMLMNQISSFKVLDLKHSNNSGDIIFIYLPEAKIHLENLTELKCDSNICSELFYQMTQLCHNVQSLTIVFESQISNLLTDLISSQNNLKIVNLQRYNNYDDKITTSLIKHSLTLTKLTLCDSMFKNLQELHIDLYIDDSAFDQLHVCHFLEINGKNLTEFYIPGIYHYSSLVHLTLAKHCPNLKMLYSTNYSQKYFYSLILNCYFSLQINKLLQDLEEFSINWQNHISYRSFSLIIFTPNYCIIGTNMEDIKIAIDKYIKLGIIKKFEIKTEQNFGLT</sequence>
<accession>A0A2N0RKT1</accession>